<name>A0A6J5QXD1_9CAUD</name>
<accession>A0A6J5QXD1</accession>
<sequence length="342" mass="38346">MPKVEILSILNDALSKEASTPNKDWAWPPIQQAKPTSIKPAEYKEKQASKNGFKLFVFVPDPQIGYRKYEDGTLDPFHDEAAIDVHFQLLSYLEKRYGVDEIVHLGDYLDLPTMGKYAQEEMFAHTVQPALDYGHALLAKQRATCPTAKITLIEGNHDCRMQRYVVMNAMASKGIKRAGAIPEDWPVMSLPYLLRLDELGVNYVGAYPAGEYWITKTLRAVHGTTVRSGGSTASSYVNKNPHISTIFGHAHRQELQYKTIADMDGPIRSVSASPGCLCRVDGAVPSYGGGVNDQGRPVKHWEDWQQGIMIGWVHDEGHFTLQPIHIMDKWAIYEGKEFKSTL</sequence>
<gene>
    <name evidence="2" type="ORF">UFOVP1035_66</name>
    <name evidence="3" type="ORF">UFOVP1181_25</name>
    <name evidence="1" type="ORF">UFOVP965_70</name>
</gene>
<proteinExistence type="predicted"/>
<dbReference type="SUPFAM" id="SSF56300">
    <property type="entry name" value="Metallo-dependent phosphatases"/>
    <property type="match status" value="1"/>
</dbReference>
<dbReference type="InterPro" id="IPR029052">
    <property type="entry name" value="Metallo-depent_PP-like"/>
</dbReference>
<evidence type="ECO:0000313" key="2">
    <source>
        <dbReference type="EMBL" id="CAB4179821.1"/>
    </source>
</evidence>
<dbReference type="EMBL" id="LR796920">
    <property type="protein sequence ID" value="CAB4174704.1"/>
    <property type="molecule type" value="Genomic_DNA"/>
</dbReference>
<dbReference type="EMBL" id="LR797127">
    <property type="protein sequence ID" value="CAB4188472.1"/>
    <property type="molecule type" value="Genomic_DNA"/>
</dbReference>
<organism evidence="3">
    <name type="scientific">uncultured Caudovirales phage</name>
    <dbReference type="NCBI Taxonomy" id="2100421"/>
    <lineage>
        <taxon>Viruses</taxon>
        <taxon>Duplodnaviria</taxon>
        <taxon>Heunggongvirae</taxon>
        <taxon>Uroviricota</taxon>
        <taxon>Caudoviricetes</taxon>
        <taxon>Peduoviridae</taxon>
        <taxon>Maltschvirus</taxon>
        <taxon>Maltschvirus maltsch</taxon>
    </lineage>
</organism>
<evidence type="ECO:0008006" key="4">
    <source>
        <dbReference type="Google" id="ProtNLM"/>
    </source>
</evidence>
<evidence type="ECO:0000313" key="1">
    <source>
        <dbReference type="EMBL" id="CAB4174704.1"/>
    </source>
</evidence>
<dbReference type="EMBL" id="LR796984">
    <property type="protein sequence ID" value="CAB4179821.1"/>
    <property type="molecule type" value="Genomic_DNA"/>
</dbReference>
<protein>
    <recommendedName>
        <fullName evidence="4">Calcineurin-like phosphoesterase domain-containing protein</fullName>
    </recommendedName>
</protein>
<evidence type="ECO:0000313" key="3">
    <source>
        <dbReference type="EMBL" id="CAB4188472.1"/>
    </source>
</evidence>
<reference evidence="3" key="1">
    <citation type="submission" date="2020-05" db="EMBL/GenBank/DDBJ databases">
        <authorList>
            <person name="Chiriac C."/>
            <person name="Salcher M."/>
            <person name="Ghai R."/>
            <person name="Kavagutti S V."/>
        </authorList>
    </citation>
    <scope>NUCLEOTIDE SEQUENCE</scope>
</reference>